<feature type="non-terminal residue" evidence="6">
    <location>
        <position position="181"/>
    </location>
</feature>
<protein>
    <submittedName>
        <fullName evidence="6">Slit like protein 2 protein</fullName>
    </submittedName>
</protein>
<sequence length="181" mass="19862">MSSSEQAFLVRRLEWNRKWTAVLLSMLCVISSNPTIADSILYGGKDNQCPVECACLGNVVDCSSLQLIGAPSGLPPWTEILELRENNIASLEFDALLHLAKLKELDLSANKFGDNFTIVLSESTQLQGLKVNKNHLTQVPDLFFVKSLAHLALAHNEISDINGTAIRSLEQLQSLDISGNK</sequence>
<evidence type="ECO:0000256" key="1">
    <source>
        <dbReference type="ARBA" id="ARBA00022614"/>
    </source>
</evidence>
<dbReference type="InterPro" id="IPR050333">
    <property type="entry name" value="SLRP"/>
</dbReference>
<name>A0A154PMS4_DUFNO</name>
<evidence type="ECO:0000313" key="7">
    <source>
        <dbReference type="Proteomes" id="UP000076502"/>
    </source>
</evidence>
<evidence type="ECO:0000313" key="6">
    <source>
        <dbReference type="EMBL" id="KZC12598.1"/>
    </source>
</evidence>
<accession>A0A154PMS4</accession>
<dbReference type="Pfam" id="PF13516">
    <property type="entry name" value="LRR_6"/>
    <property type="match status" value="1"/>
</dbReference>
<dbReference type="Gene3D" id="3.80.10.10">
    <property type="entry name" value="Ribonuclease Inhibitor"/>
    <property type="match status" value="1"/>
</dbReference>
<dbReference type="STRING" id="178035.A0A154PMS4"/>
<gene>
    <name evidence="6" type="ORF">WN55_03351</name>
</gene>
<dbReference type="InterPro" id="IPR001611">
    <property type="entry name" value="Leu-rich_rpt"/>
</dbReference>
<dbReference type="AlphaFoldDB" id="A0A154PMS4"/>
<organism evidence="6 7">
    <name type="scientific">Dufourea novaeangliae</name>
    <name type="common">Sweat bee</name>
    <dbReference type="NCBI Taxonomy" id="178035"/>
    <lineage>
        <taxon>Eukaryota</taxon>
        <taxon>Metazoa</taxon>
        <taxon>Ecdysozoa</taxon>
        <taxon>Arthropoda</taxon>
        <taxon>Hexapoda</taxon>
        <taxon>Insecta</taxon>
        <taxon>Pterygota</taxon>
        <taxon>Neoptera</taxon>
        <taxon>Endopterygota</taxon>
        <taxon>Hymenoptera</taxon>
        <taxon>Apocrita</taxon>
        <taxon>Aculeata</taxon>
        <taxon>Apoidea</taxon>
        <taxon>Anthophila</taxon>
        <taxon>Halictidae</taxon>
        <taxon>Rophitinae</taxon>
        <taxon>Dufourea</taxon>
    </lineage>
</organism>
<dbReference type="Pfam" id="PF13855">
    <property type="entry name" value="LRR_8"/>
    <property type="match status" value="1"/>
</dbReference>
<dbReference type="InterPro" id="IPR000372">
    <property type="entry name" value="LRRNT"/>
</dbReference>
<evidence type="ECO:0000259" key="5">
    <source>
        <dbReference type="SMART" id="SM00013"/>
    </source>
</evidence>
<keyword evidence="7" id="KW-1185">Reference proteome</keyword>
<keyword evidence="2" id="KW-0732">Signal</keyword>
<dbReference type="OrthoDB" id="5917255at2759"/>
<evidence type="ECO:0000256" key="4">
    <source>
        <dbReference type="ARBA" id="ARBA00023180"/>
    </source>
</evidence>
<dbReference type="Proteomes" id="UP000076502">
    <property type="component" value="Unassembled WGS sequence"/>
</dbReference>
<evidence type="ECO:0000256" key="2">
    <source>
        <dbReference type="ARBA" id="ARBA00022729"/>
    </source>
</evidence>
<dbReference type="InterPro" id="IPR032675">
    <property type="entry name" value="LRR_dom_sf"/>
</dbReference>
<keyword evidence="3" id="KW-0677">Repeat</keyword>
<keyword evidence="4" id="KW-0325">Glycoprotein</keyword>
<evidence type="ECO:0000256" key="3">
    <source>
        <dbReference type="ARBA" id="ARBA00022737"/>
    </source>
</evidence>
<keyword evidence="1" id="KW-0433">Leucine-rich repeat</keyword>
<dbReference type="EMBL" id="KQ434954">
    <property type="protein sequence ID" value="KZC12598.1"/>
    <property type="molecule type" value="Genomic_DNA"/>
</dbReference>
<dbReference type="PANTHER" id="PTHR45712:SF22">
    <property type="entry name" value="INSULIN-LIKE GROWTH FACTOR-BINDING PROTEIN COMPLEX ACID LABILE SUBUNIT"/>
    <property type="match status" value="1"/>
</dbReference>
<proteinExistence type="predicted"/>
<dbReference type="SMART" id="SM00013">
    <property type="entry name" value="LRRNT"/>
    <property type="match status" value="1"/>
</dbReference>
<dbReference type="PANTHER" id="PTHR45712">
    <property type="entry name" value="AGAP008170-PA"/>
    <property type="match status" value="1"/>
</dbReference>
<feature type="domain" description="LRRNT" evidence="5">
    <location>
        <begin position="48"/>
        <end position="80"/>
    </location>
</feature>
<dbReference type="SUPFAM" id="SSF52058">
    <property type="entry name" value="L domain-like"/>
    <property type="match status" value="1"/>
</dbReference>
<reference evidence="6 7" key="1">
    <citation type="submission" date="2015-07" db="EMBL/GenBank/DDBJ databases">
        <title>The genome of Dufourea novaeangliae.</title>
        <authorList>
            <person name="Pan H."/>
            <person name="Kapheim K."/>
        </authorList>
    </citation>
    <scope>NUCLEOTIDE SEQUENCE [LARGE SCALE GENOMIC DNA]</scope>
    <source>
        <strain evidence="6">0120121106</strain>
        <tissue evidence="6">Whole body</tissue>
    </source>
</reference>